<evidence type="ECO:0000313" key="3">
    <source>
        <dbReference type="Proteomes" id="UP000002524"/>
    </source>
</evidence>
<dbReference type="Pfam" id="PF13021">
    <property type="entry name" value="DUF3885"/>
    <property type="match status" value="1"/>
</dbReference>
<dbReference type="PATRIC" id="fig|243230.17.peg.501"/>
<gene>
    <name evidence="2" type="ordered locus">DR_0333</name>
</gene>
<feature type="domain" description="DUF3885" evidence="1">
    <location>
        <begin position="13"/>
        <end position="204"/>
    </location>
</feature>
<evidence type="ECO:0000313" key="2">
    <source>
        <dbReference type="EMBL" id="AAF09916.1"/>
    </source>
</evidence>
<dbReference type="eggNOG" id="ENOG50339U0">
    <property type="taxonomic scope" value="Bacteria"/>
</dbReference>
<dbReference type="AlphaFoldDB" id="Q9RXI0"/>
<accession>Q9RXI0</accession>
<dbReference type="KEGG" id="dra:DR_0333"/>
<dbReference type="HOGENOM" id="CLU_077093_1_0_0"/>
<dbReference type="InterPro" id="IPR024976">
    <property type="entry name" value="DUF3885"/>
</dbReference>
<dbReference type="OrthoDB" id="72213at2"/>
<evidence type="ECO:0000259" key="1">
    <source>
        <dbReference type="Pfam" id="PF13021"/>
    </source>
</evidence>
<organism evidence="2 3">
    <name type="scientific">Deinococcus radiodurans (strain ATCC 13939 / DSM 20539 / JCM 16871 / CCUG 27074 / LMG 4051 / NBRC 15346 / NCIMB 9279 / VKM B-1422 / R1)</name>
    <dbReference type="NCBI Taxonomy" id="243230"/>
    <lineage>
        <taxon>Bacteria</taxon>
        <taxon>Thermotogati</taxon>
        <taxon>Deinococcota</taxon>
        <taxon>Deinococci</taxon>
        <taxon>Deinococcales</taxon>
        <taxon>Deinococcaceae</taxon>
        <taxon>Deinococcus</taxon>
    </lineage>
</organism>
<dbReference type="EnsemblBacteria" id="AAF09916">
    <property type="protein sequence ID" value="AAF09916"/>
    <property type="gene ID" value="DR_0333"/>
</dbReference>
<name>Q9RXI0_DEIRA</name>
<proteinExistence type="predicted"/>
<dbReference type="EMBL" id="AE000513">
    <property type="protein sequence ID" value="AAF09916.1"/>
    <property type="molecule type" value="Genomic_DNA"/>
</dbReference>
<dbReference type="Proteomes" id="UP000002524">
    <property type="component" value="Chromosome 1"/>
</dbReference>
<protein>
    <recommendedName>
        <fullName evidence="1">DUF3885 domain-containing protein</fullName>
    </recommendedName>
</protein>
<dbReference type="PaxDb" id="243230-DR_0333"/>
<dbReference type="PIR" id="B75533">
    <property type="entry name" value="B75533"/>
</dbReference>
<keyword evidence="3" id="KW-1185">Reference proteome</keyword>
<reference evidence="2 3" key="1">
    <citation type="journal article" date="1999" name="Science">
        <title>Genome sequence of the radioresistant bacterium Deinococcus radiodurans R1.</title>
        <authorList>
            <person name="White O."/>
            <person name="Eisen J.A."/>
            <person name="Heidelberg J.F."/>
            <person name="Hickey E.K."/>
            <person name="Peterson J.D."/>
            <person name="Dodson R.J."/>
            <person name="Haft D.H."/>
            <person name="Gwinn M.L."/>
            <person name="Nelson W.C."/>
            <person name="Richardson D.L."/>
            <person name="Moffat K.S."/>
            <person name="Qin H."/>
            <person name="Jiang L."/>
            <person name="Pamphile W."/>
            <person name="Crosby M."/>
            <person name="Shen M."/>
            <person name="Vamathevan J.J."/>
            <person name="Lam P."/>
            <person name="McDonald L."/>
            <person name="Utterback T."/>
            <person name="Zalewski C."/>
            <person name="Makarova K.S."/>
            <person name="Aravind L."/>
            <person name="Daly M.J."/>
            <person name="Minton K.W."/>
            <person name="Fleischmann R.D."/>
            <person name="Ketchum K.A."/>
            <person name="Nelson K.E."/>
            <person name="Salzberg S."/>
            <person name="Smith H.O."/>
            <person name="Venter J.C."/>
            <person name="Fraser C.M."/>
        </authorList>
    </citation>
    <scope>NUCLEOTIDE SEQUENCE [LARGE SCALE GENOMIC DNA]</scope>
    <source>
        <strain evidence="3">ATCC 13939 / DSM 20539 / JCM 16871 / LMG 4051 / NBRC 15346 / NCIMB 9279 / R1 / VKM B-1422</strain>
    </source>
</reference>
<dbReference type="STRING" id="243230.DR_0333"/>
<sequence length="219" mass="23706">MGLAGAVALSLFDELDVVFGPAALADALFYRHSPALRFELEGGKTYIAQFLQAVDRARTVLNVAFAGMEAVTAVLGVWGDDPPAQLWATAEAALHELGIKLPAPELSASELPTPETRVLHGEEDTQVLFAFTLSTARLPELLWGSLAADLGIFPQLRGRLWLAAPELGLLACPYDSRGMDMIGPNTARLAQLYHQFGDWLLDHDRARMAEMLSPGSKKP</sequence>
<dbReference type="InParanoid" id="Q9RXI0"/>